<evidence type="ECO:0000313" key="1">
    <source>
        <dbReference type="EMBL" id="KAJ0039123.1"/>
    </source>
</evidence>
<reference evidence="2" key="1">
    <citation type="journal article" date="2023" name="G3 (Bethesda)">
        <title>Genome assembly and association tests identify interacting loci associated with vigor, precocity, and sex in interspecific pistachio rootstocks.</title>
        <authorList>
            <person name="Palmer W."/>
            <person name="Jacygrad E."/>
            <person name="Sagayaradj S."/>
            <person name="Cavanaugh K."/>
            <person name="Han R."/>
            <person name="Bertier L."/>
            <person name="Beede B."/>
            <person name="Kafkas S."/>
            <person name="Golino D."/>
            <person name="Preece J."/>
            <person name="Michelmore R."/>
        </authorList>
    </citation>
    <scope>NUCLEOTIDE SEQUENCE [LARGE SCALE GENOMIC DNA]</scope>
</reference>
<organism evidence="1 2">
    <name type="scientific">Pistacia integerrima</name>
    <dbReference type="NCBI Taxonomy" id="434235"/>
    <lineage>
        <taxon>Eukaryota</taxon>
        <taxon>Viridiplantae</taxon>
        <taxon>Streptophyta</taxon>
        <taxon>Embryophyta</taxon>
        <taxon>Tracheophyta</taxon>
        <taxon>Spermatophyta</taxon>
        <taxon>Magnoliopsida</taxon>
        <taxon>eudicotyledons</taxon>
        <taxon>Gunneridae</taxon>
        <taxon>Pentapetalae</taxon>
        <taxon>rosids</taxon>
        <taxon>malvids</taxon>
        <taxon>Sapindales</taxon>
        <taxon>Anacardiaceae</taxon>
        <taxon>Pistacia</taxon>
    </lineage>
</organism>
<protein>
    <submittedName>
        <fullName evidence="1">Uncharacterized protein</fullName>
    </submittedName>
</protein>
<sequence>MEKTLVLYFTFSALFGAVVTSGLTEEEGLINPTQLEKFVDELPDMPRIQGFDVVNGVPKPKFLNIGMFMKKWKFHRDLRPTPVFAYGTSKHTASVPGPTIEALHGIDTYVTWQNHLPSKHILPWDPTILTAVPSTKKGIPTVVHLHGAIDEPASDGNPNSWFTVGFEEKGPTWSRKTYHYRNLQQPGNLWYHDHAMGLTRVNLLAGLNGAYIIRDHDLEAPLQLPSGDEFDRPLIVFDRSFRTDGTIYMNSTGNNPSIHPQWRPEYFGDTIIVNGKVWPRMTVRRRKYRFRILNACNARYLRLFFTNGLAFTHVASDSAYLEEPVMTNDTLLAPSEIADVVIDFSKSKTDFAILANDARYPYPSGHPVSEANGKIMKFIIQKNQESESWRVPSKLIKYPSPDLSSGLDTRYIAMYQYISDINKSTHFYINGKSYEEAVTESPVVGSTEVWNVINLTPDNHPFHIHLGLFAVLDQTELVERVEFKTCMIKLNDAIECHISNYARGKKIEVPAHEKGWKNVYKILPGYVTKILVRFAYIHSNVPYPFDATEEPGYVYHCHILGHEDNEMMRPLKLINKVERNNIDVI</sequence>
<name>A0ACC0YNU5_9ROSI</name>
<keyword evidence="2" id="KW-1185">Reference proteome</keyword>
<gene>
    <name evidence="1" type="ORF">Pint_22235</name>
</gene>
<proteinExistence type="predicted"/>
<comment type="caution">
    <text evidence="1">The sequence shown here is derived from an EMBL/GenBank/DDBJ whole genome shotgun (WGS) entry which is preliminary data.</text>
</comment>
<accession>A0ACC0YNU5</accession>
<dbReference type="Proteomes" id="UP001163603">
    <property type="component" value="Chromosome 6"/>
</dbReference>
<dbReference type="EMBL" id="CM047741">
    <property type="protein sequence ID" value="KAJ0039123.1"/>
    <property type="molecule type" value="Genomic_DNA"/>
</dbReference>
<evidence type="ECO:0000313" key="2">
    <source>
        <dbReference type="Proteomes" id="UP001163603"/>
    </source>
</evidence>